<feature type="transmembrane region" description="Helical" evidence="2">
    <location>
        <begin position="57"/>
        <end position="78"/>
    </location>
</feature>
<organism evidence="3 4">
    <name type="scientific">Hymenobacter volaticus</name>
    <dbReference type="NCBI Taxonomy" id="2932254"/>
    <lineage>
        <taxon>Bacteria</taxon>
        <taxon>Pseudomonadati</taxon>
        <taxon>Bacteroidota</taxon>
        <taxon>Cytophagia</taxon>
        <taxon>Cytophagales</taxon>
        <taxon>Hymenobacteraceae</taxon>
        <taxon>Hymenobacter</taxon>
    </lineage>
</organism>
<name>A0ABY4GF27_9BACT</name>
<gene>
    <name evidence="3" type="ORF">MUN86_28250</name>
</gene>
<keyword evidence="4" id="KW-1185">Reference proteome</keyword>
<evidence type="ECO:0000256" key="2">
    <source>
        <dbReference type="SAM" id="Phobius"/>
    </source>
</evidence>
<feature type="compositionally biased region" description="Basic and acidic residues" evidence="1">
    <location>
        <begin position="1"/>
        <end position="11"/>
    </location>
</feature>
<feature type="transmembrane region" description="Helical" evidence="2">
    <location>
        <begin position="273"/>
        <end position="293"/>
    </location>
</feature>
<reference evidence="3" key="1">
    <citation type="submission" date="2022-04" db="EMBL/GenBank/DDBJ databases">
        <title>Hymenobacter sp. isolated from the air.</title>
        <authorList>
            <person name="Won M."/>
            <person name="Lee C.-M."/>
            <person name="Woen H.-Y."/>
            <person name="Kwon S.-W."/>
        </authorList>
    </citation>
    <scope>NUCLEOTIDE SEQUENCE</scope>
    <source>
        <strain evidence="3">5420S-77</strain>
        <plasmid evidence="3">unnamed5</plasmid>
    </source>
</reference>
<feature type="region of interest" description="Disordered" evidence="1">
    <location>
        <begin position="1"/>
        <end position="22"/>
    </location>
</feature>
<feature type="transmembrane region" description="Helical" evidence="2">
    <location>
        <begin position="299"/>
        <end position="317"/>
    </location>
</feature>
<feature type="transmembrane region" description="Helical" evidence="2">
    <location>
        <begin position="90"/>
        <end position="110"/>
    </location>
</feature>
<dbReference type="PANTHER" id="PTHR36840:SF1">
    <property type="entry name" value="BLL5714 PROTEIN"/>
    <property type="match status" value="1"/>
</dbReference>
<feature type="transmembrane region" description="Helical" evidence="2">
    <location>
        <begin position="351"/>
        <end position="369"/>
    </location>
</feature>
<keyword evidence="2" id="KW-1133">Transmembrane helix</keyword>
<evidence type="ECO:0000313" key="3">
    <source>
        <dbReference type="EMBL" id="UOQ69535.1"/>
    </source>
</evidence>
<dbReference type="InterPro" id="IPR010640">
    <property type="entry name" value="Low_temperature_requirement_A"/>
</dbReference>
<feature type="transmembrane region" description="Helical" evidence="2">
    <location>
        <begin position="116"/>
        <end position="137"/>
    </location>
</feature>
<evidence type="ECO:0000256" key="1">
    <source>
        <dbReference type="SAM" id="MobiDB-lite"/>
    </source>
</evidence>
<dbReference type="Pfam" id="PF06772">
    <property type="entry name" value="LtrA"/>
    <property type="match status" value="1"/>
</dbReference>
<dbReference type="PANTHER" id="PTHR36840">
    <property type="entry name" value="BLL5714 PROTEIN"/>
    <property type="match status" value="1"/>
</dbReference>
<accession>A0ABY4GF27</accession>
<dbReference type="EMBL" id="CP095066">
    <property type="protein sequence ID" value="UOQ69535.1"/>
    <property type="molecule type" value="Genomic_DNA"/>
</dbReference>
<feature type="transmembrane region" description="Helical" evidence="2">
    <location>
        <begin position="149"/>
        <end position="169"/>
    </location>
</feature>
<protein>
    <submittedName>
        <fullName evidence="3">Low temperature requirement protein A</fullName>
    </submittedName>
</protein>
<feature type="transmembrane region" description="Helical" evidence="2">
    <location>
        <begin position="228"/>
        <end position="252"/>
    </location>
</feature>
<sequence length="389" mass="43850">MADPRAHDLKPTADAPDDERGQTSVDRWLEPFYDLVAGVLIGQLTTMFTKTVTLTHYGQYCAVFVPSWWLWNGFSLYFDRFDRNSRWQQGGLLLSMVALVLLAVTAPQTLEGQVAGFTWSYVAARGLLLGLYAYTCWTDEQARPLARGLLTGYSLGWLGWVIGGLWPAYGLWWKLGRLLVDFITPRLLQRQLKALPVTQDHFTNRLREFTMIVVSQNVEVLPRDLGDLLWQAPALLTSANGFVLGVGLWWWYYQHYTQLLDQKEHESGLRYALGHLPLYLGSGTVALGVFDVLHSNPTVWLLPLGLTLYTVSLLWLSYPQLPPDGRQRYSWHTAALVAASWGLVLVPMESWITLLLTNTVALAYGYFTYPLMRAAEQPGPPAAEPPQSS</sequence>
<keyword evidence="3" id="KW-0614">Plasmid</keyword>
<keyword evidence="2" id="KW-0812">Transmembrane</keyword>
<dbReference type="RefSeq" id="WP_245127358.1">
    <property type="nucleotide sequence ID" value="NZ_CP095066.1"/>
</dbReference>
<proteinExistence type="predicted"/>
<evidence type="ECO:0000313" key="4">
    <source>
        <dbReference type="Proteomes" id="UP000830401"/>
    </source>
</evidence>
<keyword evidence="2" id="KW-0472">Membrane</keyword>
<dbReference type="Proteomes" id="UP000830401">
    <property type="component" value="Plasmid unnamed5"/>
</dbReference>
<geneLocation type="plasmid" evidence="3 4">
    <name>unnamed5</name>
</geneLocation>